<dbReference type="PANTHER" id="PTHR47540">
    <property type="entry name" value="THIAMINE REPRESSIBLE GENES REGULATORY PROTEIN THI5"/>
    <property type="match status" value="1"/>
</dbReference>
<evidence type="ECO:0000256" key="5">
    <source>
        <dbReference type="ARBA" id="ARBA00023163"/>
    </source>
</evidence>
<evidence type="ECO:0000256" key="4">
    <source>
        <dbReference type="ARBA" id="ARBA00023125"/>
    </source>
</evidence>
<dbReference type="AlphaFoldDB" id="A0A0U5FP25"/>
<dbReference type="Gene3D" id="4.10.240.10">
    <property type="entry name" value="Zn(2)-C6 fungal-type DNA-binding domain"/>
    <property type="match status" value="1"/>
</dbReference>
<evidence type="ECO:0000259" key="7">
    <source>
        <dbReference type="PROSITE" id="PS50048"/>
    </source>
</evidence>
<dbReference type="STRING" id="454130.A0A0U5FP25"/>
<dbReference type="GO" id="GO:0008270">
    <property type="term" value="F:zinc ion binding"/>
    <property type="evidence" value="ECO:0007669"/>
    <property type="project" value="InterPro"/>
</dbReference>
<dbReference type="InterPro" id="IPR051711">
    <property type="entry name" value="Stress_Response_Reg"/>
</dbReference>
<dbReference type="Pfam" id="PF04082">
    <property type="entry name" value="Fungal_trans"/>
    <property type="match status" value="1"/>
</dbReference>
<dbReference type="GO" id="GO:0043565">
    <property type="term" value="F:sequence-specific DNA binding"/>
    <property type="evidence" value="ECO:0007669"/>
    <property type="project" value="TreeGrafter"/>
</dbReference>
<dbReference type="GO" id="GO:0000981">
    <property type="term" value="F:DNA-binding transcription factor activity, RNA polymerase II-specific"/>
    <property type="evidence" value="ECO:0007669"/>
    <property type="project" value="InterPro"/>
</dbReference>
<dbReference type="InterPro" id="IPR001138">
    <property type="entry name" value="Zn2Cys6_DnaBD"/>
</dbReference>
<dbReference type="CDD" id="cd00067">
    <property type="entry name" value="GAL4"/>
    <property type="match status" value="1"/>
</dbReference>
<keyword evidence="2" id="KW-0479">Metal-binding</keyword>
<gene>
    <name evidence="8" type="ORF">ASPCAL00788</name>
</gene>
<feature type="domain" description="Zn(2)-C6 fungal-type" evidence="7">
    <location>
        <begin position="40"/>
        <end position="69"/>
    </location>
</feature>
<proteinExistence type="predicted"/>
<dbReference type="SUPFAM" id="SSF57701">
    <property type="entry name" value="Zn2/Cys6 DNA-binding domain"/>
    <property type="match status" value="1"/>
</dbReference>
<keyword evidence="5" id="KW-0804">Transcription</keyword>
<accession>A0A0U5FP25</accession>
<name>A0A0U5FP25_ASPCI</name>
<dbReference type="OrthoDB" id="3548654at2759"/>
<keyword evidence="9" id="KW-1185">Reference proteome</keyword>
<evidence type="ECO:0000256" key="6">
    <source>
        <dbReference type="ARBA" id="ARBA00023242"/>
    </source>
</evidence>
<sequence length="691" mass="77308">MPWMPLRASAHTTHLISDTRTLNMDAPHRENGIRKRSTNACQRCRKQKIKCSGLQPCNTCHKRKLTCVFDDRDQKVLVTRGFIEDLQRKVALLEQDNSEDLSSLQSYVEQERARPDAGGDNLPSMVDARLGSNLEGADLTNPLSTGPSTFTTAATGRTFYLGTSSNWSFARRILSMTHEHLYNAPLPTDSLLFEGSTYDLGWDGSRTSVYQEPPIVPTLDYSIYLINAVKFHAGQLFHLFDEGTFMGGLYAFYDDPQAHVDPPSLWYIHYLVVIAFGKALVAHRNQSTRPPGCEFFTKALQLLPDSTHLCREPMIGAEILCCLALYLQALDYRSSAHNYIGQALRIALAQGMHTNMPVQQLGEVVVQRCRKIWWTIYVLDRQMTSLMGLPQPIHDSQIHHQLPSYPGSPQKVVALTMQIRMCQIIAEINSTVYAPDGRLNRKFLLRTKAALASTTDLANDLQGSFDLQLDKSTISGVSRLSAHLHLLYHQCIVLATRPLLLCFLKMRFQSADLCLETLNSSANILRLLQVCVDSAQQQLSILGCLFEQSLLDSFLPFDLESTFVSSVVLLMAPAIDSNLLDNRTPWLQKSCLILDDMITRGNLIARFRKAELEQLDSLLSQLVPDRQLQIVDSTRKTDLLGFESSPLPPPYPELPGLSGGLTTAEIMAVAESIDTGDVDWVAHAVTENEIW</sequence>
<evidence type="ECO:0000256" key="1">
    <source>
        <dbReference type="ARBA" id="ARBA00004123"/>
    </source>
</evidence>
<evidence type="ECO:0000256" key="2">
    <source>
        <dbReference type="ARBA" id="ARBA00022723"/>
    </source>
</evidence>
<dbReference type="InterPro" id="IPR007219">
    <property type="entry name" value="XnlR_reg_dom"/>
</dbReference>
<dbReference type="GO" id="GO:0005634">
    <property type="term" value="C:nucleus"/>
    <property type="evidence" value="ECO:0007669"/>
    <property type="project" value="UniProtKB-SubCell"/>
</dbReference>
<dbReference type="PANTHER" id="PTHR47540:SF6">
    <property type="entry name" value="ZN(II)2CYS6 TRANSCRIPTION FACTOR (EUROFUNG)"/>
    <property type="match status" value="1"/>
</dbReference>
<dbReference type="OMA" id="GTEILCC"/>
<dbReference type="SMART" id="SM00066">
    <property type="entry name" value="GAL4"/>
    <property type="match status" value="1"/>
</dbReference>
<keyword evidence="6" id="KW-0539">Nucleus</keyword>
<dbReference type="SMART" id="SM00906">
    <property type="entry name" value="Fungal_trans"/>
    <property type="match status" value="1"/>
</dbReference>
<dbReference type="EMBL" id="CDMC01000001">
    <property type="protein sequence ID" value="CEL01200.1"/>
    <property type="molecule type" value="Genomic_DNA"/>
</dbReference>
<dbReference type="PROSITE" id="PS00463">
    <property type="entry name" value="ZN2_CY6_FUNGAL_1"/>
    <property type="match status" value="1"/>
</dbReference>
<evidence type="ECO:0000256" key="3">
    <source>
        <dbReference type="ARBA" id="ARBA00023015"/>
    </source>
</evidence>
<dbReference type="Proteomes" id="UP000054771">
    <property type="component" value="Unassembled WGS sequence"/>
</dbReference>
<evidence type="ECO:0000313" key="9">
    <source>
        <dbReference type="Proteomes" id="UP000054771"/>
    </source>
</evidence>
<evidence type="ECO:0000313" key="8">
    <source>
        <dbReference type="EMBL" id="CEL01200.1"/>
    </source>
</evidence>
<organism evidence="8 9">
    <name type="scientific">Aspergillus calidoustus</name>
    <dbReference type="NCBI Taxonomy" id="454130"/>
    <lineage>
        <taxon>Eukaryota</taxon>
        <taxon>Fungi</taxon>
        <taxon>Dikarya</taxon>
        <taxon>Ascomycota</taxon>
        <taxon>Pezizomycotina</taxon>
        <taxon>Eurotiomycetes</taxon>
        <taxon>Eurotiomycetidae</taxon>
        <taxon>Eurotiales</taxon>
        <taxon>Aspergillaceae</taxon>
        <taxon>Aspergillus</taxon>
        <taxon>Aspergillus subgen. Nidulantes</taxon>
    </lineage>
</organism>
<dbReference type="PROSITE" id="PS50048">
    <property type="entry name" value="ZN2_CY6_FUNGAL_2"/>
    <property type="match status" value="1"/>
</dbReference>
<dbReference type="GO" id="GO:0006351">
    <property type="term" value="P:DNA-templated transcription"/>
    <property type="evidence" value="ECO:0007669"/>
    <property type="project" value="InterPro"/>
</dbReference>
<keyword evidence="3" id="KW-0805">Transcription regulation</keyword>
<reference evidence="9" key="1">
    <citation type="journal article" date="2016" name="Genome Announc.">
        <title>Draft genome sequences of fungus Aspergillus calidoustus.</title>
        <authorList>
            <person name="Horn F."/>
            <person name="Linde J."/>
            <person name="Mattern D.J."/>
            <person name="Walther G."/>
            <person name="Guthke R."/>
            <person name="Scherlach K."/>
            <person name="Martin K."/>
            <person name="Brakhage A.A."/>
            <person name="Petzke L."/>
            <person name="Valiante V."/>
        </authorList>
    </citation>
    <scope>NUCLEOTIDE SEQUENCE [LARGE SCALE GENOMIC DNA]</scope>
    <source>
        <strain evidence="9">SF006504</strain>
    </source>
</reference>
<protein>
    <recommendedName>
        <fullName evidence="7">Zn(2)-C6 fungal-type domain-containing protein</fullName>
    </recommendedName>
</protein>
<dbReference type="CDD" id="cd12148">
    <property type="entry name" value="fungal_TF_MHR"/>
    <property type="match status" value="1"/>
</dbReference>
<dbReference type="Pfam" id="PF00172">
    <property type="entry name" value="Zn_clus"/>
    <property type="match status" value="1"/>
</dbReference>
<dbReference type="GO" id="GO:0045944">
    <property type="term" value="P:positive regulation of transcription by RNA polymerase II"/>
    <property type="evidence" value="ECO:0007669"/>
    <property type="project" value="TreeGrafter"/>
</dbReference>
<comment type="subcellular location">
    <subcellularLocation>
        <location evidence="1">Nucleus</location>
    </subcellularLocation>
</comment>
<keyword evidence="4" id="KW-0238">DNA-binding</keyword>
<dbReference type="InterPro" id="IPR036864">
    <property type="entry name" value="Zn2-C6_fun-type_DNA-bd_sf"/>
</dbReference>